<proteinExistence type="inferred from homology"/>
<keyword evidence="5" id="KW-0479">Metal-binding</keyword>
<dbReference type="GO" id="GO:0009061">
    <property type="term" value="P:anaerobic respiration"/>
    <property type="evidence" value="ECO:0007669"/>
    <property type="project" value="TreeGrafter"/>
</dbReference>
<dbReference type="PANTHER" id="PTHR43598:SF1">
    <property type="entry name" value="FORMATE DEHYDROGENASE-O MAJOR SUBUNIT"/>
    <property type="match status" value="1"/>
</dbReference>
<accession>A5D1I6</accession>
<dbReference type="NCBIfam" id="TIGR01409">
    <property type="entry name" value="TAT_signal_seq"/>
    <property type="match status" value="1"/>
</dbReference>
<evidence type="ECO:0000256" key="3">
    <source>
        <dbReference type="ARBA" id="ARBA00010312"/>
    </source>
</evidence>
<keyword evidence="11" id="KW-1185">Reference proteome</keyword>
<evidence type="ECO:0000256" key="4">
    <source>
        <dbReference type="ARBA" id="ARBA00022485"/>
    </source>
</evidence>
<keyword evidence="6" id="KW-0560">Oxidoreductase</keyword>
<dbReference type="PROSITE" id="PS51669">
    <property type="entry name" value="4FE4S_MOW_BIS_MGD"/>
    <property type="match status" value="1"/>
</dbReference>
<dbReference type="PROSITE" id="PS51318">
    <property type="entry name" value="TAT"/>
    <property type="match status" value="1"/>
</dbReference>
<evidence type="ECO:0000256" key="5">
    <source>
        <dbReference type="ARBA" id="ARBA00022723"/>
    </source>
</evidence>
<keyword evidence="8" id="KW-0411">Iron-sulfur</keyword>
<evidence type="ECO:0000256" key="2">
    <source>
        <dbReference type="ARBA" id="ARBA00004196"/>
    </source>
</evidence>
<evidence type="ECO:0000259" key="9">
    <source>
        <dbReference type="PROSITE" id="PS51669"/>
    </source>
</evidence>
<reference evidence="11" key="1">
    <citation type="journal article" date="2008" name="Genome Res.">
        <title>The genome of Pelotomaculum thermopropionicum reveals niche-associated evolution in anaerobic microbiota.</title>
        <authorList>
            <person name="Kosaka T."/>
            <person name="Kato S."/>
            <person name="Shimoyama T."/>
            <person name="Ishii S."/>
            <person name="Abe T."/>
            <person name="Watanabe K."/>
        </authorList>
    </citation>
    <scope>NUCLEOTIDE SEQUENCE [LARGE SCALE GENOMIC DNA]</scope>
    <source>
        <strain evidence="11">DSM 13744 / JCM 10971 / SI</strain>
    </source>
</reference>
<dbReference type="EMBL" id="AP009389">
    <property type="protein sequence ID" value="BAF59892.1"/>
    <property type="molecule type" value="Genomic_DNA"/>
</dbReference>
<dbReference type="PANTHER" id="PTHR43598">
    <property type="entry name" value="TUNGSTEN-CONTAINING FORMYLMETHANOFURAN DEHYDROGENASE 2 SUBUNIT B"/>
    <property type="match status" value="1"/>
</dbReference>
<dbReference type="GO" id="GO:0051539">
    <property type="term" value="F:4 iron, 4 sulfur cluster binding"/>
    <property type="evidence" value="ECO:0007669"/>
    <property type="project" value="UniProtKB-KW"/>
</dbReference>
<comment type="cofactor">
    <cofactor evidence="1">
        <name>[4Fe-4S] cluster</name>
        <dbReference type="ChEBI" id="CHEBI:49883"/>
    </cofactor>
</comment>
<dbReference type="GO" id="GO:0009055">
    <property type="term" value="F:electron transfer activity"/>
    <property type="evidence" value="ECO:0007669"/>
    <property type="project" value="TreeGrafter"/>
</dbReference>
<dbReference type="InterPro" id="IPR006311">
    <property type="entry name" value="TAT_signal"/>
</dbReference>
<dbReference type="eggNOG" id="COG0243">
    <property type="taxonomic scope" value="Bacteria"/>
</dbReference>
<dbReference type="KEGG" id="pth:PTH_1711"/>
<dbReference type="GO" id="GO:0030151">
    <property type="term" value="F:molybdenum ion binding"/>
    <property type="evidence" value="ECO:0007669"/>
    <property type="project" value="TreeGrafter"/>
</dbReference>
<dbReference type="STRING" id="370438.PTH_1711"/>
<name>A5D1I6_PELTS</name>
<sequence length="208" mass="23055">MQKLSRRNFLKFLGLGTAGTALLEGVGAVPAFASTAEDKLPSFDLGPLKIKKAKETPSVCAFCGCGCGLIVYSEGDRVIHIEGDPDNPNNEGSMCCKGIALGEANTIVDKKRRRVLNDRRLTEVLYRAPGSNKWEKKDWDWALTEIAKRIKKTRDETFEEKDEKGVTVNRTQAIAHLGSASLDNEENYLLHKLHRALGVINIDHHARL</sequence>
<dbReference type="SUPFAM" id="SSF53706">
    <property type="entry name" value="Formate dehydrogenase/DMSO reductase, domains 1-3"/>
    <property type="match status" value="1"/>
</dbReference>
<dbReference type="Gene3D" id="3.40.50.740">
    <property type="match status" value="1"/>
</dbReference>
<evidence type="ECO:0000256" key="6">
    <source>
        <dbReference type="ARBA" id="ARBA00023002"/>
    </source>
</evidence>
<protein>
    <submittedName>
        <fullName evidence="10">Hypothetical formate dehydrogenase</fullName>
    </submittedName>
</protein>
<dbReference type="GO" id="GO:0030313">
    <property type="term" value="C:cell envelope"/>
    <property type="evidence" value="ECO:0007669"/>
    <property type="project" value="UniProtKB-SubCell"/>
</dbReference>
<dbReference type="Pfam" id="PF04879">
    <property type="entry name" value="Molybdop_Fe4S4"/>
    <property type="match status" value="1"/>
</dbReference>
<feature type="domain" description="4Fe-4S Mo/W bis-MGD-type" evidence="9">
    <location>
        <begin position="53"/>
        <end position="109"/>
    </location>
</feature>
<evidence type="ECO:0000256" key="1">
    <source>
        <dbReference type="ARBA" id="ARBA00001966"/>
    </source>
</evidence>
<dbReference type="Proteomes" id="UP000006556">
    <property type="component" value="Chromosome"/>
</dbReference>
<evidence type="ECO:0000313" key="11">
    <source>
        <dbReference type="Proteomes" id="UP000006556"/>
    </source>
</evidence>
<evidence type="ECO:0000313" key="10">
    <source>
        <dbReference type="EMBL" id="BAF59892.1"/>
    </source>
</evidence>
<comment type="subcellular location">
    <subcellularLocation>
        <location evidence="2">Cell envelope</location>
    </subcellularLocation>
</comment>
<keyword evidence="7" id="KW-0408">Iron</keyword>
<organism evidence="10 11">
    <name type="scientific">Pelotomaculum thermopropionicum (strain DSM 13744 / JCM 10971 / SI)</name>
    <dbReference type="NCBI Taxonomy" id="370438"/>
    <lineage>
        <taxon>Bacteria</taxon>
        <taxon>Bacillati</taxon>
        <taxon>Bacillota</taxon>
        <taxon>Clostridia</taxon>
        <taxon>Eubacteriales</taxon>
        <taxon>Desulfotomaculaceae</taxon>
        <taxon>Pelotomaculum</taxon>
    </lineage>
</organism>
<dbReference type="Gene3D" id="2.20.25.90">
    <property type="entry name" value="ADC-like domains"/>
    <property type="match status" value="1"/>
</dbReference>
<dbReference type="InterPro" id="IPR006963">
    <property type="entry name" value="Mopterin_OxRdtase_4Fe-4S_dom"/>
</dbReference>
<dbReference type="GO" id="GO:0016491">
    <property type="term" value="F:oxidoreductase activity"/>
    <property type="evidence" value="ECO:0007669"/>
    <property type="project" value="UniProtKB-KW"/>
</dbReference>
<gene>
    <name evidence="10" type="ordered locus">PTH_1711</name>
</gene>
<evidence type="ECO:0000256" key="8">
    <source>
        <dbReference type="ARBA" id="ARBA00023014"/>
    </source>
</evidence>
<dbReference type="SMART" id="SM00926">
    <property type="entry name" value="Molybdop_Fe4S4"/>
    <property type="match status" value="1"/>
</dbReference>
<keyword evidence="4" id="KW-0004">4Fe-4S</keyword>
<dbReference type="HOGENOM" id="CLU_061371_1_1_9"/>
<dbReference type="AlphaFoldDB" id="A5D1I6"/>
<dbReference type="InterPro" id="IPR019546">
    <property type="entry name" value="TAT_signal_bac_arc"/>
</dbReference>
<evidence type="ECO:0000256" key="7">
    <source>
        <dbReference type="ARBA" id="ARBA00023004"/>
    </source>
</evidence>
<comment type="similarity">
    <text evidence="3">Belongs to the prokaryotic molybdopterin-containing oxidoreductase family.</text>
</comment>